<dbReference type="SUPFAM" id="SSF161098">
    <property type="entry name" value="MetI-like"/>
    <property type="match status" value="1"/>
</dbReference>
<dbReference type="InterPro" id="IPR051393">
    <property type="entry name" value="ABC_transporter_permease"/>
</dbReference>
<protein>
    <submittedName>
        <fullName evidence="10">Sugar ABC transporter substrate-binding protein</fullName>
    </submittedName>
</protein>
<evidence type="ECO:0000256" key="5">
    <source>
        <dbReference type="ARBA" id="ARBA00022989"/>
    </source>
</evidence>
<keyword evidence="3" id="KW-1003">Cell membrane</keyword>
<dbReference type="EMBL" id="JGYV01000001">
    <property type="protein sequence ID" value="KFI66164.1"/>
    <property type="molecule type" value="Genomic_DNA"/>
</dbReference>
<dbReference type="PANTHER" id="PTHR30193:SF41">
    <property type="entry name" value="DIACETYLCHITOBIOSE UPTAKE SYSTEM PERMEASE PROTEIN NGCF"/>
    <property type="match status" value="1"/>
</dbReference>
<evidence type="ECO:0000256" key="6">
    <source>
        <dbReference type="ARBA" id="ARBA00023136"/>
    </source>
</evidence>
<reference evidence="10 11" key="1">
    <citation type="submission" date="2014-03" db="EMBL/GenBank/DDBJ databases">
        <title>Genomics of Bifidobacteria.</title>
        <authorList>
            <person name="Ventura M."/>
            <person name="Milani C."/>
            <person name="Lugli G.A."/>
        </authorList>
    </citation>
    <scope>NUCLEOTIDE SEQUENCE [LARGE SCALE GENOMIC DNA]</scope>
    <source>
        <strain evidence="10 11">LMG 10738</strain>
    </source>
</reference>
<dbReference type="PROSITE" id="PS50928">
    <property type="entry name" value="ABC_TM1"/>
    <property type="match status" value="1"/>
</dbReference>
<organism evidence="10 11">
    <name type="scientific">Bifidobacterium cuniculi</name>
    <dbReference type="NCBI Taxonomy" id="1688"/>
    <lineage>
        <taxon>Bacteria</taxon>
        <taxon>Bacillati</taxon>
        <taxon>Actinomycetota</taxon>
        <taxon>Actinomycetes</taxon>
        <taxon>Bifidobacteriales</taxon>
        <taxon>Bifidobacteriaceae</taxon>
        <taxon>Bifidobacterium</taxon>
    </lineage>
</organism>
<keyword evidence="4 7" id="KW-0812">Transmembrane</keyword>
<evidence type="ECO:0000256" key="3">
    <source>
        <dbReference type="ARBA" id="ARBA00022475"/>
    </source>
</evidence>
<evidence type="ECO:0000259" key="9">
    <source>
        <dbReference type="PROSITE" id="PS50928"/>
    </source>
</evidence>
<keyword evidence="11" id="KW-1185">Reference proteome</keyword>
<name>A0A087B564_9BIFI</name>
<feature type="transmembrane region" description="Helical" evidence="7">
    <location>
        <begin position="242"/>
        <end position="263"/>
    </location>
</feature>
<dbReference type="STRING" id="1688.BCUN_0671"/>
<gene>
    <name evidence="10" type="ORF">BCUN_0671</name>
</gene>
<dbReference type="GO" id="GO:0005886">
    <property type="term" value="C:plasma membrane"/>
    <property type="evidence" value="ECO:0007669"/>
    <property type="project" value="UniProtKB-SubCell"/>
</dbReference>
<feature type="compositionally biased region" description="Low complexity" evidence="8">
    <location>
        <begin position="8"/>
        <end position="19"/>
    </location>
</feature>
<feature type="transmembrane region" description="Helical" evidence="7">
    <location>
        <begin position="107"/>
        <end position="132"/>
    </location>
</feature>
<keyword evidence="5 7" id="KW-1133">Transmembrane helix</keyword>
<dbReference type="CDD" id="cd06261">
    <property type="entry name" value="TM_PBP2"/>
    <property type="match status" value="1"/>
</dbReference>
<dbReference type="AlphaFoldDB" id="A0A087B564"/>
<proteinExistence type="inferred from homology"/>
<feature type="transmembrane region" description="Helical" evidence="7">
    <location>
        <begin position="188"/>
        <end position="211"/>
    </location>
</feature>
<evidence type="ECO:0000256" key="7">
    <source>
        <dbReference type="RuleBase" id="RU363032"/>
    </source>
</evidence>
<evidence type="ECO:0000256" key="8">
    <source>
        <dbReference type="SAM" id="MobiDB-lite"/>
    </source>
</evidence>
<keyword evidence="6 7" id="KW-0472">Membrane</keyword>
<accession>A0A087B564</accession>
<dbReference type="InterPro" id="IPR035906">
    <property type="entry name" value="MetI-like_sf"/>
</dbReference>
<dbReference type="RefSeq" id="WP_238552297.1">
    <property type="nucleotide sequence ID" value="NZ_JGYV01000001.1"/>
</dbReference>
<evidence type="ECO:0000256" key="4">
    <source>
        <dbReference type="ARBA" id="ARBA00022692"/>
    </source>
</evidence>
<evidence type="ECO:0000313" key="10">
    <source>
        <dbReference type="EMBL" id="KFI66164.1"/>
    </source>
</evidence>
<comment type="subcellular location">
    <subcellularLocation>
        <location evidence="1 7">Cell membrane</location>
        <topology evidence="1 7">Multi-pass membrane protein</topology>
    </subcellularLocation>
</comment>
<evidence type="ECO:0000313" key="11">
    <source>
        <dbReference type="Proteomes" id="UP000029067"/>
    </source>
</evidence>
<dbReference type="Pfam" id="PF00528">
    <property type="entry name" value="BPD_transp_1"/>
    <property type="match status" value="1"/>
</dbReference>
<keyword evidence="2 7" id="KW-0813">Transport</keyword>
<feature type="region of interest" description="Disordered" evidence="8">
    <location>
        <begin position="1"/>
        <end position="32"/>
    </location>
</feature>
<comment type="caution">
    <text evidence="10">The sequence shown here is derived from an EMBL/GenBank/DDBJ whole genome shotgun (WGS) entry which is preliminary data.</text>
</comment>
<dbReference type="Gene3D" id="1.10.3720.10">
    <property type="entry name" value="MetI-like"/>
    <property type="match status" value="1"/>
</dbReference>
<dbReference type="InterPro" id="IPR000515">
    <property type="entry name" value="MetI-like"/>
</dbReference>
<feature type="transmembrane region" description="Helical" evidence="7">
    <location>
        <begin position="292"/>
        <end position="316"/>
    </location>
</feature>
<dbReference type="eggNOG" id="COG1175">
    <property type="taxonomic scope" value="Bacteria"/>
</dbReference>
<evidence type="ECO:0000256" key="1">
    <source>
        <dbReference type="ARBA" id="ARBA00004651"/>
    </source>
</evidence>
<evidence type="ECO:0000256" key="2">
    <source>
        <dbReference type="ARBA" id="ARBA00022448"/>
    </source>
</evidence>
<comment type="similarity">
    <text evidence="7">Belongs to the binding-protein-dependent transport system permease family.</text>
</comment>
<feature type="transmembrane region" description="Helical" evidence="7">
    <location>
        <begin position="50"/>
        <end position="68"/>
    </location>
</feature>
<dbReference type="Proteomes" id="UP000029067">
    <property type="component" value="Unassembled WGS sequence"/>
</dbReference>
<feature type="domain" description="ABC transmembrane type-1" evidence="9">
    <location>
        <begin position="106"/>
        <end position="315"/>
    </location>
</feature>
<sequence length="326" mass="36643">MSNATMSAQWEAAPEPEAIAESEHPKGRKPRRRNRGYAEVGARIFSFRNIAVVLLVAYFAVFLAYPIIKAFAGSLHDWNPLVGTYEWVGFDNFRQILTDRLFWDSMWHTAVFCTVATVFRVVLGLGFALLLSSRLVRFKDTLRGLFYMPTITPLVAVSFVWMWMFDPQFGMIDRVTGLDINWLHDPKWALPAIILMTIWKDFGYATVLYLAGIMNLPSDVYEAAAIDGANGVQTFFHITVPLLKSTTLFIVITSLISYLQAYVQMLVMTDGGPGTSTYTISYLIFDQAFQKYNFGVASAMSVVLFLFTGVLTIIMFKVSGDTEGLS</sequence>
<feature type="transmembrane region" description="Helical" evidence="7">
    <location>
        <begin position="144"/>
        <end position="164"/>
    </location>
</feature>
<dbReference type="GO" id="GO:0055085">
    <property type="term" value="P:transmembrane transport"/>
    <property type="evidence" value="ECO:0007669"/>
    <property type="project" value="InterPro"/>
</dbReference>
<dbReference type="PANTHER" id="PTHR30193">
    <property type="entry name" value="ABC TRANSPORTER PERMEASE PROTEIN"/>
    <property type="match status" value="1"/>
</dbReference>